<evidence type="ECO:0000313" key="2">
    <source>
        <dbReference type="EMBL" id="APT68158.1"/>
    </source>
</evidence>
<evidence type="ECO:0000313" key="3">
    <source>
        <dbReference type="Proteomes" id="UP000682558"/>
    </source>
</evidence>
<accession>A0A1L7B5J2</accession>
<keyword evidence="2" id="KW-0946">Virion</keyword>
<sequence>MAEQVSLAQRIIQARRRGLPSVMANFSRLLTSSSDSLMPIVLVAYGDTCTEEFNERMYTSWHTRAVLAELVAQHWAKANSVTNNDVIMARLYGEIAATSFASEKNTRRDIIIARSSIYKILLSNRPAQNSFQVAITDIIRRCKEAPRHQIVTVEEASKFMDTRQPVSLQTHVFYTMRGQTISSNFLKNENAKNAWIDLADPLVDYVELDDINFDIIDDITPVWMQMSENSMLGYLEARAIQNVDKCRSLIAGATFVYIVSMTKEHNLTASWISRRKQQFQARLPGLNLDAYITEGIVRQYPRFYAMKDPTWENIYNQLAMCWSMLQSNEGLSLAWVIEQSTSSNVTCLITIADVVSRLQYFDVELLIRKGVPESNFVNACRMALDLLRNPFCSIVRPTINLRQYADLAYLCTHIKRELMKDTVFGGYRGAAGGMCVVAESELRILAAGVFNISKAKTEAELSLFDQYNKTVQGFTVREIGNEVFKVPIAARDQENAEAAERVRELDRQSRAGWPRQARDLPHGTIMVTSEEMVNELEAHQSQRSKSFKIIMTNLYSVQTQVPLNVIPANTLDMPSPLRAIPDAVSNALTDWAIATPAEWKTAVPAYVPRDNIGQVSPNIARCPLRVNVNARMPMFPIPPEDRPGVPGPDDHDDDDRRAM</sequence>
<protein>
    <submittedName>
        <fullName evidence="2">Putative nucleoprotein</fullName>
    </submittedName>
</protein>
<reference evidence="2" key="1">
    <citation type="journal article" date="2016" name="PLoS ONE">
        <title>Unbiased RNA Shotgun Metagenomics in Social and Solitary Wild Bees Detects Associations with Eukaryote Parasites and New Viruses.</title>
        <authorList>
            <person name="Schoonvaere K."/>
            <person name="De Smet L."/>
            <person name="Smagghe G."/>
            <person name="Vierstraete A."/>
            <person name="Braeckman B.P."/>
            <person name="de Graaf D.C."/>
        </authorList>
    </citation>
    <scope>NUCLEOTIDE SEQUENCE</scope>
    <source>
        <strain evidence="2">S33-1</strain>
    </source>
</reference>
<dbReference type="KEGG" id="vg:80510862"/>
<proteinExistence type="predicted"/>
<organism evidence="2">
    <name type="scientific">Scaldis River bee virus</name>
    <dbReference type="NCBI Taxonomy" id="1931096"/>
    <lineage>
        <taxon>Viruses</taxon>
        <taxon>Riboviria</taxon>
        <taxon>Orthornavirae</taxon>
        <taxon>Negarnaviricota</taxon>
        <taxon>Haploviricotina</taxon>
        <taxon>Monjiviricetes</taxon>
        <taxon>Jingchuvirales</taxon>
        <taxon>Aliusviridae</taxon>
        <taxon>Ollusvirus</taxon>
        <taxon>Ollusvirus scaldisense</taxon>
    </lineage>
</organism>
<dbReference type="Proteomes" id="UP000682558">
    <property type="component" value="Segment"/>
</dbReference>
<dbReference type="EMBL" id="KY053857">
    <property type="protein sequence ID" value="APT68158.1"/>
    <property type="molecule type" value="Viral_cRNA"/>
</dbReference>
<dbReference type="GeneID" id="80510862"/>
<gene>
    <name evidence="2" type="primary">N</name>
</gene>
<dbReference type="RefSeq" id="YP_010115638.1">
    <property type="nucleotide sequence ID" value="NC_055939.1"/>
</dbReference>
<keyword evidence="3" id="KW-1185">Reference proteome</keyword>
<name>A0A1L7B5J2_9VIRU</name>
<dbReference type="GO" id="GO:0019013">
    <property type="term" value="C:viral nucleocapsid"/>
    <property type="evidence" value="ECO:0007669"/>
    <property type="project" value="UniProtKB-KW"/>
</dbReference>
<evidence type="ECO:0000256" key="1">
    <source>
        <dbReference type="SAM" id="MobiDB-lite"/>
    </source>
</evidence>
<feature type="region of interest" description="Disordered" evidence="1">
    <location>
        <begin position="635"/>
        <end position="659"/>
    </location>
</feature>
<keyword evidence="2" id="KW-0543">Viral nucleoprotein</keyword>